<feature type="compositionally biased region" description="Polar residues" evidence="1">
    <location>
        <begin position="42"/>
        <end position="62"/>
    </location>
</feature>
<proteinExistence type="predicted"/>
<accession>A0A9W7DGE5</accession>
<dbReference type="EMBL" id="BSXU01002565">
    <property type="protein sequence ID" value="GMG38474.1"/>
    <property type="molecule type" value="Genomic_DNA"/>
</dbReference>
<protein>
    <submittedName>
        <fullName evidence="2">Unnamed protein product</fullName>
    </submittedName>
</protein>
<gene>
    <name evidence="2" type="ORF">Amon01_000495700</name>
</gene>
<feature type="region of interest" description="Disordered" evidence="1">
    <location>
        <begin position="142"/>
        <end position="168"/>
    </location>
</feature>
<feature type="region of interest" description="Disordered" evidence="1">
    <location>
        <begin position="1"/>
        <end position="69"/>
    </location>
</feature>
<comment type="caution">
    <text evidence="2">The sequence shown here is derived from an EMBL/GenBank/DDBJ whole genome shotgun (WGS) entry which is preliminary data.</text>
</comment>
<evidence type="ECO:0000313" key="3">
    <source>
        <dbReference type="Proteomes" id="UP001165063"/>
    </source>
</evidence>
<dbReference type="AlphaFoldDB" id="A0A9W7DGE5"/>
<name>A0A9W7DGE5_AMBMO</name>
<reference evidence="2" key="1">
    <citation type="submission" date="2023-04" db="EMBL/GenBank/DDBJ databases">
        <title>Ambrosiozyma monospora NBRC 1965.</title>
        <authorList>
            <person name="Ichikawa N."/>
            <person name="Sato H."/>
            <person name="Tonouchi N."/>
        </authorList>
    </citation>
    <scope>NUCLEOTIDE SEQUENCE</scope>
    <source>
        <strain evidence="2">NBRC 1965</strain>
    </source>
</reference>
<keyword evidence="3" id="KW-1185">Reference proteome</keyword>
<organism evidence="2 3">
    <name type="scientific">Ambrosiozyma monospora</name>
    <name type="common">Yeast</name>
    <name type="synonym">Endomycopsis monosporus</name>
    <dbReference type="NCBI Taxonomy" id="43982"/>
    <lineage>
        <taxon>Eukaryota</taxon>
        <taxon>Fungi</taxon>
        <taxon>Dikarya</taxon>
        <taxon>Ascomycota</taxon>
        <taxon>Saccharomycotina</taxon>
        <taxon>Pichiomycetes</taxon>
        <taxon>Pichiales</taxon>
        <taxon>Pichiaceae</taxon>
        <taxon>Ambrosiozyma</taxon>
    </lineage>
</organism>
<evidence type="ECO:0000313" key="2">
    <source>
        <dbReference type="EMBL" id="GMG38474.1"/>
    </source>
</evidence>
<dbReference type="Proteomes" id="UP001165063">
    <property type="component" value="Unassembled WGS sequence"/>
</dbReference>
<evidence type="ECO:0000256" key="1">
    <source>
        <dbReference type="SAM" id="MobiDB-lite"/>
    </source>
</evidence>
<sequence>MPDSELNDSNISEEEPSFQPESHDTFQESGDAGQHEAHNIRQALQTWPSQSTSISHQTTDQPPNDKLPTRAELNNIVGMMRRIVQRYENIDPHSLKKKLITNSVPYSAVTKTIDLDVIEYHGNKESNLKNNQSQVNKPMINSNAIPTHSTTMSSKSPIPDQKNISLQNNDPITDQEKVRANFWAVAETAVQNIILKMGE</sequence>